<keyword evidence="1" id="KW-0812">Transmembrane</keyword>
<proteinExistence type="predicted"/>
<name>A0A6B1D7Y9_9CHLR</name>
<evidence type="ECO:0000313" key="2">
    <source>
        <dbReference type="EMBL" id="MYC96140.1"/>
    </source>
</evidence>
<accession>A0A6B1D7Y9</accession>
<feature type="transmembrane region" description="Helical" evidence="1">
    <location>
        <begin position="12"/>
        <end position="33"/>
    </location>
</feature>
<keyword evidence="1" id="KW-0472">Membrane</keyword>
<feature type="transmembrane region" description="Helical" evidence="1">
    <location>
        <begin position="45"/>
        <end position="63"/>
    </location>
</feature>
<gene>
    <name evidence="2" type="ORF">F4X14_14350</name>
</gene>
<sequence>MYNRQDMDPFLGRAAFHIGFYIAFVAGALLIFLEKGTAEYVITQFTLGIGLVYLLLVVILVQWGKRRER</sequence>
<dbReference type="EMBL" id="VXMH01000073">
    <property type="protein sequence ID" value="MYC96140.1"/>
    <property type="molecule type" value="Genomic_DNA"/>
</dbReference>
<keyword evidence="1" id="KW-1133">Transmembrane helix</keyword>
<comment type="caution">
    <text evidence="2">The sequence shown here is derived from an EMBL/GenBank/DDBJ whole genome shotgun (WGS) entry which is preliminary data.</text>
</comment>
<reference evidence="2" key="1">
    <citation type="submission" date="2019-09" db="EMBL/GenBank/DDBJ databases">
        <title>Characterisation of the sponge microbiome using genome-centric metagenomics.</title>
        <authorList>
            <person name="Engelberts J.P."/>
            <person name="Robbins S.J."/>
            <person name="De Goeij J.M."/>
            <person name="Aranda M."/>
            <person name="Bell S.C."/>
            <person name="Webster N.S."/>
        </authorList>
    </citation>
    <scope>NUCLEOTIDE SEQUENCE</scope>
    <source>
        <strain evidence="2">SB0661_bin_32</strain>
    </source>
</reference>
<dbReference type="AlphaFoldDB" id="A0A6B1D7Y9"/>
<evidence type="ECO:0000256" key="1">
    <source>
        <dbReference type="SAM" id="Phobius"/>
    </source>
</evidence>
<protein>
    <submittedName>
        <fullName evidence="2">Uncharacterized protein</fullName>
    </submittedName>
</protein>
<organism evidence="2">
    <name type="scientific">Caldilineaceae bacterium SB0661_bin_32</name>
    <dbReference type="NCBI Taxonomy" id="2605255"/>
    <lineage>
        <taxon>Bacteria</taxon>
        <taxon>Bacillati</taxon>
        <taxon>Chloroflexota</taxon>
        <taxon>Caldilineae</taxon>
        <taxon>Caldilineales</taxon>
        <taxon>Caldilineaceae</taxon>
    </lineage>
</organism>